<keyword evidence="1" id="KW-1133">Transmembrane helix</keyword>
<gene>
    <name evidence="2" type="ORF">SAMN05421748_106358</name>
</gene>
<feature type="transmembrane region" description="Helical" evidence="1">
    <location>
        <begin position="12"/>
        <end position="31"/>
    </location>
</feature>
<reference evidence="2 3" key="1">
    <citation type="submission" date="2017-09" db="EMBL/GenBank/DDBJ databases">
        <authorList>
            <person name="Ehlers B."/>
            <person name="Leendertz F.H."/>
        </authorList>
    </citation>
    <scope>NUCLEOTIDE SEQUENCE [LARGE SCALE GENOMIC DNA]</scope>
    <source>
        <strain evidence="2 3">CGMCC 4.6857</strain>
    </source>
</reference>
<sequence length="329" mass="35015">MIGMTARIGKSWLWILLLADTVLVIGLGVATGAGRGLGSPAVAAAVAGFVVLATVVTGVEIRRRRRQQLAAYRELHARRGEGPGQRPWGLPGKLGPAELGLLADRDRGALLGVIAWLRAAGALVSHPRHPQQQVAAGAAPNDRLAAVLVRVAAGPDNLYLPGLSPLRHHGPERPAAIDKELAALRERLKAQGLLRDIDVSDEFTPRPWHTPWPVAVVALGLVAAPLVLLADGGLTAAAVLLTVAGMLTWTGRPITLPEHRGAVSPDGEWVLVEARRRHDRSSNDPRAIGVTVALFGDDALEDTDPELHEIVRNRNFYQFSADSLTDNGV</sequence>
<evidence type="ECO:0000256" key="1">
    <source>
        <dbReference type="SAM" id="Phobius"/>
    </source>
</evidence>
<dbReference type="Proteomes" id="UP000219612">
    <property type="component" value="Unassembled WGS sequence"/>
</dbReference>
<keyword evidence="1" id="KW-0812">Transmembrane</keyword>
<name>A0A285I7P6_9ACTN</name>
<evidence type="ECO:0000313" key="2">
    <source>
        <dbReference type="EMBL" id="SNY42971.1"/>
    </source>
</evidence>
<evidence type="ECO:0000313" key="3">
    <source>
        <dbReference type="Proteomes" id="UP000219612"/>
    </source>
</evidence>
<accession>A0A285I7P6</accession>
<dbReference type="AlphaFoldDB" id="A0A285I7P6"/>
<organism evidence="2 3">
    <name type="scientific">Paractinoplanes atraurantiacus</name>
    <dbReference type="NCBI Taxonomy" id="1036182"/>
    <lineage>
        <taxon>Bacteria</taxon>
        <taxon>Bacillati</taxon>
        <taxon>Actinomycetota</taxon>
        <taxon>Actinomycetes</taxon>
        <taxon>Micromonosporales</taxon>
        <taxon>Micromonosporaceae</taxon>
        <taxon>Paractinoplanes</taxon>
    </lineage>
</organism>
<keyword evidence="3" id="KW-1185">Reference proteome</keyword>
<feature type="transmembrane region" description="Helical" evidence="1">
    <location>
        <begin position="37"/>
        <end position="59"/>
    </location>
</feature>
<proteinExistence type="predicted"/>
<protein>
    <submittedName>
        <fullName evidence="2">TIGR04222 domain-containing protein</fullName>
    </submittedName>
</protein>
<feature type="transmembrane region" description="Helical" evidence="1">
    <location>
        <begin position="210"/>
        <end position="228"/>
    </location>
</feature>
<dbReference type="EMBL" id="OBDY01000006">
    <property type="protein sequence ID" value="SNY42971.1"/>
    <property type="molecule type" value="Genomic_DNA"/>
</dbReference>
<keyword evidence="1" id="KW-0472">Membrane</keyword>